<keyword evidence="2" id="KW-1185">Reference proteome</keyword>
<gene>
    <name evidence="3" type="primary">LOC130459137</name>
</gene>
<evidence type="ECO:0008006" key="4">
    <source>
        <dbReference type="Google" id="ProtNLM"/>
    </source>
</evidence>
<dbReference type="GeneID" id="130459137"/>
<reference evidence="3" key="2">
    <citation type="submission" date="2025-08" db="UniProtKB">
        <authorList>
            <consortium name="RefSeq"/>
        </authorList>
    </citation>
    <scope>IDENTIFICATION</scope>
    <source>
        <tissue evidence="3">Leaf</tissue>
    </source>
</reference>
<evidence type="ECO:0000313" key="2">
    <source>
        <dbReference type="Proteomes" id="UP000813463"/>
    </source>
</evidence>
<sequence>MEARRTSNQSRRPLRDISNVSDDHGQSSSSQKQFRTPGELATSSVYHSTENSHCINGFAASNHSPESIKQMPTSGMNITPDRFTSEKNINHATFGHHMDTDSDHNSNVDYEAYYYINFNTEHEIVDELIEDDSNIDIEGGNDIYADVTGFDGYWDIGDPTYTCEYCDAFMWFEERARKDRKTNPKFNKCCMQGKVQLPKLRDPPKVLQDLYTNQDSESKNFQENTRPYNMVFSFTSMGGKIDSSVNKGRGPFTFRLYGQNYHRIGSLLPTTGSSPKFSQLYIYDTENEVSNRLHAYGSNSERNARNALDDSIVERLREMLDAYNPLAQAFRVARDRFESNNEETYNLPTASEVAALIVGDIGSSTGERDIIVETQMGQLKRINELHPSYLPLQYPLLFPYGEDGYRLGIQLRDTSSNRKR</sequence>
<name>A0ABM3R8X5_SPIOL</name>
<evidence type="ECO:0000256" key="1">
    <source>
        <dbReference type="SAM" id="MobiDB-lite"/>
    </source>
</evidence>
<evidence type="ECO:0000313" key="3">
    <source>
        <dbReference type="RefSeq" id="XP_056692064.1"/>
    </source>
</evidence>
<feature type="region of interest" description="Disordered" evidence="1">
    <location>
        <begin position="1"/>
        <end position="47"/>
    </location>
</feature>
<feature type="compositionally biased region" description="Polar residues" evidence="1">
    <location>
        <begin position="1"/>
        <end position="11"/>
    </location>
</feature>
<dbReference type="RefSeq" id="XP_056692064.1">
    <property type="nucleotide sequence ID" value="XM_056836086.1"/>
</dbReference>
<dbReference type="PANTHER" id="PTHR45786">
    <property type="entry name" value="DNA BINDING PROTEIN-LIKE"/>
    <property type="match status" value="1"/>
</dbReference>
<dbReference type="PANTHER" id="PTHR45786:SF66">
    <property type="entry name" value="HOOK MOTIF PROTEIN, PUTATIVE-RELATED"/>
    <property type="match status" value="1"/>
</dbReference>
<organism evidence="2 3">
    <name type="scientific">Spinacia oleracea</name>
    <name type="common">Spinach</name>
    <dbReference type="NCBI Taxonomy" id="3562"/>
    <lineage>
        <taxon>Eukaryota</taxon>
        <taxon>Viridiplantae</taxon>
        <taxon>Streptophyta</taxon>
        <taxon>Embryophyta</taxon>
        <taxon>Tracheophyta</taxon>
        <taxon>Spermatophyta</taxon>
        <taxon>Magnoliopsida</taxon>
        <taxon>eudicotyledons</taxon>
        <taxon>Gunneridae</taxon>
        <taxon>Pentapetalae</taxon>
        <taxon>Caryophyllales</taxon>
        <taxon>Chenopodiaceae</taxon>
        <taxon>Chenopodioideae</taxon>
        <taxon>Anserineae</taxon>
        <taxon>Spinacia</taxon>
    </lineage>
</organism>
<protein>
    <recommendedName>
        <fullName evidence="4">Helitron helicase-like domain-containing protein</fullName>
    </recommendedName>
</protein>
<accession>A0ABM3R8X5</accession>
<dbReference type="Proteomes" id="UP000813463">
    <property type="component" value="Chromosome 2"/>
</dbReference>
<reference evidence="2" key="1">
    <citation type="journal article" date="2021" name="Nat. Commun.">
        <title>Genomic analyses provide insights into spinach domestication and the genetic basis of agronomic traits.</title>
        <authorList>
            <person name="Cai X."/>
            <person name="Sun X."/>
            <person name="Xu C."/>
            <person name="Sun H."/>
            <person name="Wang X."/>
            <person name="Ge C."/>
            <person name="Zhang Z."/>
            <person name="Wang Q."/>
            <person name="Fei Z."/>
            <person name="Jiao C."/>
            <person name="Wang Q."/>
        </authorList>
    </citation>
    <scope>NUCLEOTIDE SEQUENCE [LARGE SCALE GENOMIC DNA]</scope>
    <source>
        <strain evidence="2">cv. Varoflay</strain>
    </source>
</reference>
<proteinExistence type="predicted"/>